<dbReference type="EMBL" id="UINC01005666">
    <property type="protein sequence ID" value="SVA22776.1"/>
    <property type="molecule type" value="Genomic_DNA"/>
</dbReference>
<name>A0A381U3H1_9ZZZZ</name>
<proteinExistence type="predicted"/>
<dbReference type="AlphaFoldDB" id="A0A381U3H1"/>
<reference evidence="1" key="1">
    <citation type="submission" date="2018-05" db="EMBL/GenBank/DDBJ databases">
        <authorList>
            <person name="Lanie J.A."/>
            <person name="Ng W.-L."/>
            <person name="Kazmierczak K.M."/>
            <person name="Andrzejewski T.M."/>
            <person name="Davidsen T.M."/>
            <person name="Wayne K.J."/>
            <person name="Tettelin H."/>
            <person name="Glass J.I."/>
            <person name="Rusch D."/>
            <person name="Podicherti R."/>
            <person name="Tsui H.-C.T."/>
            <person name="Winkler M.E."/>
        </authorList>
    </citation>
    <scope>NUCLEOTIDE SEQUENCE</scope>
</reference>
<gene>
    <name evidence="1" type="ORF">METZ01_LOCUS75630</name>
</gene>
<evidence type="ECO:0000313" key="1">
    <source>
        <dbReference type="EMBL" id="SVA22776.1"/>
    </source>
</evidence>
<protein>
    <submittedName>
        <fullName evidence="1">Uncharacterized protein</fullName>
    </submittedName>
</protein>
<sequence>MAHKDQRDSILLNLEDPDHLSLLNGKVKFASGLLPGVENDGMTANSWVRAEPRLASYDDSDWQDSDNLRRVVGTGLTCAWYRFTITLPLKLKELDVEGAQIWFSTCIDDYGEIWVDYPDDPAYKPAQGIADNKLSPVLGYNTENRILLSEYATPNRTHVIACLAINGPLAQPLGGVFLRYARLEVSQGFAKIPIG</sequence>
<organism evidence="1">
    <name type="scientific">marine metagenome</name>
    <dbReference type="NCBI Taxonomy" id="408172"/>
    <lineage>
        <taxon>unclassified sequences</taxon>
        <taxon>metagenomes</taxon>
        <taxon>ecological metagenomes</taxon>
    </lineage>
</organism>
<accession>A0A381U3H1</accession>